<dbReference type="RefSeq" id="WP_204918963.1">
    <property type="nucleotide sequence ID" value="NZ_BAAAQP010000003.1"/>
</dbReference>
<keyword evidence="5" id="KW-0862">Zinc</keyword>
<comment type="similarity">
    <text evidence="2 7">Belongs to the peptidase M14 family.</text>
</comment>
<feature type="signal peptide" evidence="8">
    <location>
        <begin position="1"/>
        <end position="33"/>
    </location>
</feature>
<evidence type="ECO:0000256" key="2">
    <source>
        <dbReference type="ARBA" id="ARBA00005988"/>
    </source>
</evidence>
<protein>
    <recommendedName>
        <fullName evidence="9">Peptidase M14 domain-containing protein</fullName>
    </recommendedName>
</protein>
<dbReference type="Gene3D" id="3.40.630.10">
    <property type="entry name" value="Zn peptidases"/>
    <property type="match status" value="1"/>
</dbReference>
<evidence type="ECO:0000256" key="4">
    <source>
        <dbReference type="ARBA" id="ARBA00022801"/>
    </source>
</evidence>
<dbReference type="PANTHER" id="PTHR11705:SF143">
    <property type="entry name" value="SLL0236 PROTEIN"/>
    <property type="match status" value="1"/>
</dbReference>
<dbReference type="SUPFAM" id="SSF53187">
    <property type="entry name" value="Zn-dependent exopeptidases"/>
    <property type="match status" value="1"/>
</dbReference>
<evidence type="ECO:0000313" key="10">
    <source>
        <dbReference type="EMBL" id="MBM7799912.1"/>
    </source>
</evidence>
<dbReference type="InterPro" id="IPR036366">
    <property type="entry name" value="PGBDSf"/>
</dbReference>
<dbReference type="Gene3D" id="1.10.101.10">
    <property type="entry name" value="PGBD-like superfamily/PGBD"/>
    <property type="match status" value="1"/>
</dbReference>
<keyword evidence="11" id="KW-1185">Reference proteome</keyword>
<dbReference type="Pfam" id="PF00246">
    <property type="entry name" value="Peptidase_M14"/>
    <property type="match status" value="1"/>
</dbReference>
<accession>A0ABS2RN40</accession>
<dbReference type="InterPro" id="IPR002477">
    <property type="entry name" value="Peptidoglycan-bd-like"/>
</dbReference>
<evidence type="ECO:0000256" key="3">
    <source>
        <dbReference type="ARBA" id="ARBA00022670"/>
    </source>
</evidence>
<reference evidence="10 11" key="1">
    <citation type="submission" date="2021-01" db="EMBL/GenBank/DDBJ databases">
        <title>Sequencing the genomes of 1000 actinobacteria strains.</title>
        <authorList>
            <person name="Klenk H.-P."/>
        </authorList>
    </citation>
    <scope>NUCLEOTIDE SEQUENCE [LARGE SCALE GENOMIC DNA]</scope>
    <source>
        <strain evidence="10 11">DSM 18662</strain>
    </source>
</reference>
<dbReference type="SUPFAM" id="SSF47090">
    <property type="entry name" value="PGBD-like"/>
    <property type="match status" value="1"/>
</dbReference>
<dbReference type="InterPro" id="IPR036365">
    <property type="entry name" value="PGBD-like_sf"/>
</dbReference>
<evidence type="ECO:0000256" key="6">
    <source>
        <dbReference type="ARBA" id="ARBA00023049"/>
    </source>
</evidence>
<evidence type="ECO:0000313" key="11">
    <source>
        <dbReference type="Proteomes" id="UP000704762"/>
    </source>
</evidence>
<evidence type="ECO:0000256" key="1">
    <source>
        <dbReference type="ARBA" id="ARBA00001947"/>
    </source>
</evidence>
<keyword evidence="8" id="KW-0732">Signal</keyword>
<comment type="cofactor">
    <cofactor evidence="1">
        <name>Zn(2+)</name>
        <dbReference type="ChEBI" id="CHEBI:29105"/>
    </cofactor>
</comment>
<dbReference type="Proteomes" id="UP000704762">
    <property type="component" value="Unassembled WGS sequence"/>
</dbReference>
<evidence type="ECO:0000256" key="7">
    <source>
        <dbReference type="PROSITE-ProRule" id="PRU01379"/>
    </source>
</evidence>
<evidence type="ECO:0000256" key="5">
    <source>
        <dbReference type="ARBA" id="ARBA00022833"/>
    </source>
</evidence>
<dbReference type="InterPro" id="IPR000834">
    <property type="entry name" value="Peptidase_M14"/>
</dbReference>
<keyword evidence="3" id="KW-0645">Protease</keyword>
<dbReference type="EMBL" id="JAFBCF010000001">
    <property type="protein sequence ID" value="MBM7799912.1"/>
    <property type="molecule type" value="Genomic_DNA"/>
</dbReference>
<keyword evidence="4" id="KW-0378">Hydrolase</keyword>
<name>A0ABS2RN40_9ACTN</name>
<dbReference type="PROSITE" id="PS52035">
    <property type="entry name" value="PEPTIDASE_M14"/>
    <property type="match status" value="1"/>
</dbReference>
<organism evidence="10 11">
    <name type="scientific">Microlunatus panaciterrae</name>
    <dbReference type="NCBI Taxonomy" id="400768"/>
    <lineage>
        <taxon>Bacteria</taxon>
        <taxon>Bacillati</taxon>
        <taxon>Actinomycetota</taxon>
        <taxon>Actinomycetes</taxon>
        <taxon>Propionibacteriales</taxon>
        <taxon>Propionibacteriaceae</taxon>
        <taxon>Microlunatus</taxon>
    </lineage>
</organism>
<comment type="caution">
    <text evidence="10">The sequence shown here is derived from an EMBL/GenBank/DDBJ whole genome shotgun (WGS) entry which is preliminary data.</text>
</comment>
<feature type="chain" id="PRO_5046308820" description="Peptidase M14 domain-containing protein" evidence="8">
    <location>
        <begin position="34"/>
        <end position="330"/>
    </location>
</feature>
<comment type="caution">
    <text evidence="7">Lacks conserved residue(s) required for the propagation of feature annotation.</text>
</comment>
<dbReference type="SMART" id="SM00631">
    <property type="entry name" value="Zn_pept"/>
    <property type="match status" value="1"/>
</dbReference>
<dbReference type="CDD" id="cd00596">
    <property type="entry name" value="Peptidase_M14_like"/>
    <property type="match status" value="1"/>
</dbReference>
<keyword evidence="6" id="KW-0482">Metalloprotease</keyword>
<proteinExistence type="inferred from homology"/>
<feature type="domain" description="Peptidase M14" evidence="9">
    <location>
        <begin position="95"/>
        <end position="330"/>
    </location>
</feature>
<evidence type="ECO:0000259" key="9">
    <source>
        <dbReference type="PROSITE" id="PS52035"/>
    </source>
</evidence>
<sequence length="330" mass="36896">MRRCIGARIGALLALVALSTAFVLLAPQQTAQAQPTQTRAVNYPRYGQRSAAVLSLQRKLVKARFLAARYRTGYYGTLTRAAVRRLQDRNRLKVTGRVDARTMVALDRAVAAQAPARTWYHRETIGYSAEGRKIVAYRAGQRGKPVVVVVATMHGEENLGHYVAQGLLRGRRIADVDLWVVPVINPDGYIRSRRWLAGGVDANRNYHDRFIVRAHSGPFAASAKETRVMMKFLDRVNPRYLVSWHQPLYGVDSYRVKDKALMRRLSNGLRLPIRRLDCHGSCHGTMTGWFNANHAGAAITVEYGYTARSVATMRGRDADALLKALGGRRV</sequence>
<evidence type="ECO:0000256" key="8">
    <source>
        <dbReference type="SAM" id="SignalP"/>
    </source>
</evidence>
<gene>
    <name evidence="10" type="ORF">JOE57_002833</name>
</gene>
<dbReference type="PANTHER" id="PTHR11705">
    <property type="entry name" value="PROTEASE FAMILY M14 CARBOXYPEPTIDASE A,B"/>
    <property type="match status" value="1"/>
</dbReference>
<dbReference type="Pfam" id="PF01471">
    <property type="entry name" value="PG_binding_1"/>
    <property type="match status" value="1"/>
</dbReference>